<feature type="region of interest" description="Disordered" evidence="1">
    <location>
        <begin position="1"/>
        <end position="25"/>
    </location>
</feature>
<feature type="transmembrane region" description="Helical" evidence="2">
    <location>
        <begin position="582"/>
        <end position="604"/>
    </location>
</feature>
<organism evidence="3 4">
    <name type="scientific">Durusdinium trenchii</name>
    <dbReference type="NCBI Taxonomy" id="1381693"/>
    <lineage>
        <taxon>Eukaryota</taxon>
        <taxon>Sar</taxon>
        <taxon>Alveolata</taxon>
        <taxon>Dinophyceae</taxon>
        <taxon>Suessiales</taxon>
        <taxon>Symbiodiniaceae</taxon>
        <taxon>Durusdinium</taxon>
    </lineage>
</organism>
<evidence type="ECO:0000313" key="3">
    <source>
        <dbReference type="EMBL" id="CAK9118143.1"/>
    </source>
</evidence>
<name>A0ABP0T0L5_9DINO</name>
<proteinExistence type="predicted"/>
<reference evidence="3 4" key="1">
    <citation type="submission" date="2024-02" db="EMBL/GenBank/DDBJ databases">
        <authorList>
            <person name="Chen Y."/>
            <person name="Shah S."/>
            <person name="Dougan E. K."/>
            <person name="Thang M."/>
            <person name="Chan C."/>
        </authorList>
    </citation>
    <scope>NUCLEOTIDE SEQUENCE [LARGE SCALE GENOMIC DNA]</scope>
</reference>
<feature type="region of interest" description="Disordered" evidence="1">
    <location>
        <begin position="629"/>
        <end position="657"/>
    </location>
</feature>
<sequence>MHHLPRIPNGHQESEPDPPEPPPSLQDILEAVLVDEGGNIEYELDPVPMLVQRDPHTGITTTTNEEGMMILAYPDDLTNLCVLPDGTRMSQTEDAEGTQVVIEKDGAARVTCFINDKAYVPNSMVKVEIDHGATMEVVPRRLNLKAELVSADPHTFLAKLRGEPEDDVSPALEIAQQQAQMNQHEFCSSAPQQVESFSTNASVILRHPEGTLVHSKGAGEVELVSGIARDIAAVGGESEKALKMLQDRDCAFQAVFKVVRWIWLPDCALCDWKTLRLEIIRPQGGHAGQDKGCVYMAQVDYDRIYLRDDDGNHFEVKGDQSLDFKLSVSMGDDFASPRCVCPQKPFKHPDASFLPLPEQAPQPRLFIVYGDGEAEELLVRRDFEEAIRLARKDPHTLVVEGEKMGWPMSCCKTHSIHRIMHMDPVNVPMRPLELPHGICGFVEPPPSPLKRTFTEFRQFIEYPELTEQKLQEPILQLTMLYETFDLIMALYQEYCAEIVVNVTRPALQAMPELYRQVGISEEDVKELWASLSLAWNATASELQELVKSSCSWNSSLVNSTIDELEELLPRQKGRIPRRPQELLLWSIYLILVIYGLMQVVLIIAKCLCSCCRTKEEKWTLRESAQKSLKRPPFLPSSESFLPPLRPHPKDETRPTRKRTPECCIFSNFCS</sequence>
<evidence type="ECO:0000256" key="2">
    <source>
        <dbReference type="SAM" id="Phobius"/>
    </source>
</evidence>
<dbReference type="EMBL" id="CAXAMN010028916">
    <property type="protein sequence ID" value="CAK9118143.1"/>
    <property type="molecule type" value="Genomic_DNA"/>
</dbReference>
<comment type="caution">
    <text evidence="3">The sequence shown here is derived from an EMBL/GenBank/DDBJ whole genome shotgun (WGS) entry which is preliminary data.</text>
</comment>
<feature type="compositionally biased region" description="Basic and acidic residues" evidence="1">
    <location>
        <begin position="647"/>
        <end position="657"/>
    </location>
</feature>
<gene>
    <name evidence="3" type="ORF">CCMP2556_LOCUS55317</name>
</gene>
<keyword evidence="2" id="KW-1133">Transmembrane helix</keyword>
<dbReference type="Proteomes" id="UP001642484">
    <property type="component" value="Unassembled WGS sequence"/>
</dbReference>
<keyword evidence="2" id="KW-0472">Membrane</keyword>
<keyword evidence="2" id="KW-0812">Transmembrane</keyword>
<evidence type="ECO:0000256" key="1">
    <source>
        <dbReference type="SAM" id="MobiDB-lite"/>
    </source>
</evidence>
<protein>
    <submittedName>
        <fullName evidence="3">Uncharacterized protein</fullName>
    </submittedName>
</protein>
<keyword evidence="4" id="KW-1185">Reference proteome</keyword>
<accession>A0ABP0T0L5</accession>
<evidence type="ECO:0000313" key="4">
    <source>
        <dbReference type="Proteomes" id="UP001642484"/>
    </source>
</evidence>